<sequence length="228" mass="23000">MQAWAYTLIPAAAAILGAAIATNLRPGPVLVSAIQHFAAGVVFAAAAGEILPDLKHAGSPWAMLVGGALGVVAMLLVKSLGKRASGPIGLMAVTGIDILVDGLVLGIAFAAGAKAGILLTVALTIEVLFLGLTVATQLGASGTYKGRVVGLTAGLVVLLPLGALLGGPVATLSTPVQAAFLSFGLIALLYLVTEELLVEAHETEDRPWVTAMFFAGFLLLLTLDQAVA</sequence>
<reference evidence="2" key="2">
    <citation type="submission" date="2021-09" db="EMBL/GenBank/DDBJ databases">
        <authorList>
            <person name="Gilroy R."/>
        </authorList>
    </citation>
    <scope>NUCLEOTIDE SEQUENCE</scope>
    <source>
        <strain evidence="2">316</strain>
    </source>
</reference>
<feature type="transmembrane region" description="Helical" evidence="1">
    <location>
        <begin position="6"/>
        <end position="22"/>
    </location>
</feature>
<feature type="transmembrane region" description="Helical" evidence="1">
    <location>
        <begin position="176"/>
        <end position="193"/>
    </location>
</feature>
<reference evidence="2" key="1">
    <citation type="journal article" date="2021" name="PeerJ">
        <title>Extensive microbial diversity within the chicken gut microbiome revealed by metagenomics and culture.</title>
        <authorList>
            <person name="Gilroy R."/>
            <person name="Ravi A."/>
            <person name="Getino M."/>
            <person name="Pursley I."/>
            <person name="Horton D.L."/>
            <person name="Alikhan N.F."/>
            <person name="Baker D."/>
            <person name="Gharbi K."/>
            <person name="Hall N."/>
            <person name="Watson M."/>
            <person name="Adriaenssens E.M."/>
            <person name="Foster-Nyarko E."/>
            <person name="Jarju S."/>
            <person name="Secka A."/>
            <person name="Antonio M."/>
            <person name="Oren A."/>
            <person name="Chaudhuri R.R."/>
            <person name="La Ragione R."/>
            <person name="Hildebrand F."/>
            <person name="Pallen M.J."/>
        </authorList>
    </citation>
    <scope>NUCLEOTIDE SEQUENCE</scope>
    <source>
        <strain evidence="2">316</strain>
    </source>
</reference>
<keyword evidence="1" id="KW-0812">Transmembrane</keyword>
<keyword evidence="1" id="KW-0472">Membrane</keyword>
<feature type="transmembrane region" description="Helical" evidence="1">
    <location>
        <begin position="148"/>
        <end position="170"/>
    </location>
</feature>
<evidence type="ECO:0000256" key="1">
    <source>
        <dbReference type="SAM" id="Phobius"/>
    </source>
</evidence>
<organism evidence="2 3">
    <name type="scientific">Methylorubrum populi</name>
    <dbReference type="NCBI Taxonomy" id="223967"/>
    <lineage>
        <taxon>Bacteria</taxon>
        <taxon>Pseudomonadati</taxon>
        <taxon>Pseudomonadota</taxon>
        <taxon>Alphaproteobacteria</taxon>
        <taxon>Hyphomicrobiales</taxon>
        <taxon>Methylobacteriaceae</taxon>
        <taxon>Methylorubrum</taxon>
    </lineage>
</organism>
<feature type="transmembrane region" description="Helical" evidence="1">
    <location>
        <begin position="117"/>
        <end position="136"/>
    </location>
</feature>
<dbReference type="AlphaFoldDB" id="A0A921JDP9"/>
<keyword evidence="1" id="KW-1133">Transmembrane helix</keyword>
<proteinExistence type="predicted"/>
<evidence type="ECO:0000313" key="3">
    <source>
        <dbReference type="Proteomes" id="UP000742631"/>
    </source>
</evidence>
<feature type="transmembrane region" description="Helical" evidence="1">
    <location>
        <begin position="205"/>
        <end position="223"/>
    </location>
</feature>
<feature type="transmembrane region" description="Helical" evidence="1">
    <location>
        <begin position="29"/>
        <end position="48"/>
    </location>
</feature>
<protein>
    <submittedName>
        <fullName evidence="2">Transporter</fullName>
    </submittedName>
</protein>
<feature type="transmembrane region" description="Helical" evidence="1">
    <location>
        <begin position="89"/>
        <end position="111"/>
    </location>
</feature>
<comment type="caution">
    <text evidence="2">The sequence shown here is derived from an EMBL/GenBank/DDBJ whole genome shotgun (WGS) entry which is preliminary data.</text>
</comment>
<accession>A0A921JDP9</accession>
<feature type="transmembrane region" description="Helical" evidence="1">
    <location>
        <begin position="60"/>
        <end position="77"/>
    </location>
</feature>
<dbReference type="EMBL" id="DYYG01000013">
    <property type="protein sequence ID" value="HJE22866.1"/>
    <property type="molecule type" value="Genomic_DNA"/>
</dbReference>
<dbReference type="Proteomes" id="UP000742631">
    <property type="component" value="Unassembled WGS sequence"/>
</dbReference>
<name>A0A921JDP9_9HYPH</name>
<evidence type="ECO:0000313" key="2">
    <source>
        <dbReference type="EMBL" id="HJE22866.1"/>
    </source>
</evidence>
<gene>
    <name evidence="2" type="ORF">K8W01_04340</name>
</gene>